<gene>
    <name evidence="3" type="ORF">ECPE_LOCUS8294</name>
</gene>
<evidence type="ECO:0000313" key="4">
    <source>
        <dbReference type="Proteomes" id="UP000272942"/>
    </source>
</evidence>
<name>A0A183AMV9_9TREM</name>
<reference evidence="5" key="1">
    <citation type="submission" date="2016-06" db="UniProtKB">
        <authorList>
            <consortium name="WormBaseParasite"/>
        </authorList>
    </citation>
    <scope>IDENTIFICATION</scope>
</reference>
<evidence type="ECO:0000256" key="1">
    <source>
        <dbReference type="SAM" id="MobiDB-lite"/>
    </source>
</evidence>
<keyword evidence="4" id="KW-1185">Reference proteome</keyword>
<evidence type="ECO:0000259" key="2">
    <source>
        <dbReference type="Pfam" id="PF23055"/>
    </source>
</evidence>
<dbReference type="Pfam" id="PF23055">
    <property type="entry name" value="DUF7041"/>
    <property type="match status" value="1"/>
</dbReference>
<accession>A0A183AMV9</accession>
<dbReference type="Proteomes" id="UP000272942">
    <property type="component" value="Unassembled WGS sequence"/>
</dbReference>
<dbReference type="OrthoDB" id="6251906at2759"/>
<feature type="domain" description="DUF7041" evidence="2">
    <location>
        <begin position="80"/>
        <end position="159"/>
    </location>
</feature>
<dbReference type="PANTHER" id="PTHR33327:SF3">
    <property type="entry name" value="RNA-DIRECTED DNA POLYMERASE"/>
    <property type="match status" value="1"/>
</dbReference>
<dbReference type="AlphaFoldDB" id="A0A183AMV9"/>
<dbReference type="WBParaSite" id="ECPE_0000832001-mRNA-1">
    <property type="protein sequence ID" value="ECPE_0000832001-mRNA-1"/>
    <property type="gene ID" value="ECPE_0000832001"/>
</dbReference>
<evidence type="ECO:0000313" key="5">
    <source>
        <dbReference type="WBParaSite" id="ECPE_0000832001-mRNA-1"/>
    </source>
</evidence>
<dbReference type="PANTHER" id="PTHR33327">
    <property type="entry name" value="ENDONUCLEASE"/>
    <property type="match status" value="1"/>
</dbReference>
<proteinExistence type="predicted"/>
<reference evidence="3 4" key="2">
    <citation type="submission" date="2018-11" db="EMBL/GenBank/DDBJ databases">
        <authorList>
            <consortium name="Pathogen Informatics"/>
        </authorList>
    </citation>
    <scope>NUCLEOTIDE SEQUENCE [LARGE SCALE GENOMIC DNA]</scope>
    <source>
        <strain evidence="3 4">Egypt</strain>
    </source>
</reference>
<protein>
    <submittedName>
        <fullName evidence="5">CDT1 domain-containing protein</fullName>
    </submittedName>
</protein>
<dbReference type="EMBL" id="UZAN01045775">
    <property type="protein sequence ID" value="VDP83177.1"/>
    <property type="molecule type" value="Genomic_DNA"/>
</dbReference>
<evidence type="ECO:0000313" key="3">
    <source>
        <dbReference type="EMBL" id="VDP83177.1"/>
    </source>
</evidence>
<sequence>MAISELETPTPDHAEAFGGTEPIATKDSGSSYLTGIEYFILGARLASVLYNLVSLKGPRIMTDHSTSASEVSTFFVPFAPFREFNPKLWFVQIEATLALRNVTSELNKFHHVVAILPPNVLDEVYDVVRSNEPNPYLRIKEAIIRRFGLTAKQRLEKLLSYTELGEKKPSQLLRQMQQLIDEDEDEDSFLKEIWLSRLPVNVQAMLCVSTEVKLNALAEVADRIMESSLAKFKGDLASCSLKLHQAMVP</sequence>
<organism evidence="5">
    <name type="scientific">Echinostoma caproni</name>
    <dbReference type="NCBI Taxonomy" id="27848"/>
    <lineage>
        <taxon>Eukaryota</taxon>
        <taxon>Metazoa</taxon>
        <taxon>Spiralia</taxon>
        <taxon>Lophotrochozoa</taxon>
        <taxon>Platyhelminthes</taxon>
        <taxon>Trematoda</taxon>
        <taxon>Digenea</taxon>
        <taxon>Plagiorchiida</taxon>
        <taxon>Echinostomata</taxon>
        <taxon>Echinostomatoidea</taxon>
        <taxon>Echinostomatidae</taxon>
        <taxon>Echinostoma</taxon>
    </lineage>
</organism>
<dbReference type="InterPro" id="IPR055469">
    <property type="entry name" value="DUF7041"/>
</dbReference>
<feature type="region of interest" description="Disordered" evidence="1">
    <location>
        <begin position="1"/>
        <end position="22"/>
    </location>
</feature>